<dbReference type="GO" id="GO:0030125">
    <property type="term" value="C:clathrin vesicle coat"/>
    <property type="evidence" value="ECO:0007669"/>
    <property type="project" value="TreeGrafter"/>
</dbReference>
<dbReference type="PANTHER" id="PTHR12276:SF45">
    <property type="entry name" value="CLATHRIN INTERACTOR 1"/>
    <property type="match status" value="1"/>
</dbReference>
<accession>A0A168LP30</accession>
<feature type="non-terminal residue" evidence="2">
    <location>
        <position position="1"/>
    </location>
</feature>
<comment type="caution">
    <text evidence="2">The sequence shown here is derived from an EMBL/GenBank/DDBJ whole genome shotgun (WGS) entry which is preliminary data.</text>
</comment>
<reference evidence="2 3" key="1">
    <citation type="submission" date="2015-06" db="EMBL/GenBank/DDBJ databases">
        <title>Expansion of signal transduction pathways in fungi by whole-genome duplication.</title>
        <authorList>
            <consortium name="DOE Joint Genome Institute"/>
            <person name="Corrochano L.M."/>
            <person name="Kuo A."/>
            <person name="Marcet-Houben M."/>
            <person name="Polaino S."/>
            <person name="Salamov A."/>
            <person name="Villalobos J.M."/>
            <person name="Alvarez M.I."/>
            <person name="Avalos J."/>
            <person name="Benito E.P."/>
            <person name="Benoit I."/>
            <person name="Burger G."/>
            <person name="Camino L.P."/>
            <person name="Canovas D."/>
            <person name="Cerda-Olmedo E."/>
            <person name="Cheng J.-F."/>
            <person name="Dominguez A."/>
            <person name="Elias M."/>
            <person name="Eslava A.P."/>
            <person name="Glaser F."/>
            <person name="Grimwood J."/>
            <person name="Gutierrez G."/>
            <person name="Heitman J."/>
            <person name="Henrissat B."/>
            <person name="Iturriaga E.A."/>
            <person name="Lang B.F."/>
            <person name="Lavin J.L."/>
            <person name="Lee S."/>
            <person name="Li W."/>
            <person name="Lindquist E."/>
            <person name="Lopez-Garcia S."/>
            <person name="Luque E.M."/>
            <person name="Marcos A.T."/>
            <person name="Martin J."/>
            <person name="Mccluskey K."/>
            <person name="Medina H.R."/>
            <person name="Miralles-Duran A."/>
            <person name="Miyazaki A."/>
            <person name="Munoz-Torres E."/>
            <person name="Oguiza J.A."/>
            <person name="Ohm R."/>
            <person name="Olmedo M."/>
            <person name="Orejas M."/>
            <person name="Ortiz-Castellanos L."/>
            <person name="Pisabarro A.G."/>
            <person name="Rodriguez-Romero J."/>
            <person name="Ruiz-Herrera J."/>
            <person name="Ruiz-Vazquez R."/>
            <person name="Sanz C."/>
            <person name="Schackwitz W."/>
            <person name="Schmutz J."/>
            <person name="Shahriari M."/>
            <person name="Shelest E."/>
            <person name="Silva-Franco F."/>
            <person name="Soanes D."/>
            <person name="Syed K."/>
            <person name="Tagua V.G."/>
            <person name="Talbot N.J."/>
            <person name="Thon M."/>
            <person name="De Vries R.P."/>
            <person name="Wiebenga A."/>
            <person name="Yadav J.S."/>
            <person name="Braun E.L."/>
            <person name="Baker S."/>
            <person name="Garre V."/>
            <person name="Horwitz B."/>
            <person name="Torres-Martinez S."/>
            <person name="Idnurm A."/>
            <person name="Herrera-Estrella A."/>
            <person name="Gabaldon T."/>
            <person name="Grigoriev I.V."/>
        </authorList>
    </citation>
    <scope>NUCLEOTIDE SEQUENCE [LARGE SCALE GENOMIC DNA]</scope>
    <source>
        <strain evidence="2 3">CBS 277.49</strain>
    </source>
</reference>
<dbReference type="OrthoDB" id="4033880at2759"/>
<dbReference type="FunFam" id="1.25.40.90:FF:000006">
    <property type="entry name" value="Clathrin interactor 1"/>
    <property type="match status" value="1"/>
</dbReference>
<sequence>VAYRKSVVLNYTEMESKVHEATNNEPWGASSTLMQEIAQGTYNYQYFNEIMPTVYRRFTEKESKQWRQIYKALVLLEYLIKNGSERVVDDARSHVSMIKVMRNFYYIDDKGKDEGLNGKVSESTQ</sequence>
<dbReference type="GO" id="GO:0005829">
    <property type="term" value="C:cytosol"/>
    <property type="evidence" value="ECO:0007669"/>
    <property type="project" value="GOC"/>
</dbReference>
<protein>
    <recommendedName>
        <fullName evidence="1">ENTH domain-containing protein</fullName>
    </recommendedName>
</protein>
<dbReference type="GO" id="GO:0005543">
    <property type="term" value="F:phospholipid binding"/>
    <property type="evidence" value="ECO:0007669"/>
    <property type="project" value="TreeGrafter"/>
</dbReference>
<dbReference type="SMART" id="SM00273">
    <property type="entry name" value="ENTH"/>
    <property type="match status" value="1"/>
</dbReference>
<dbReference type="PROSITE" id="PS50942">
    <property type="entry name" value="ENTH"/>
    <property type="match status" value="1"/>
</dbReference>
<dbReference type="SUPFAM" id="SSF48464">
    <property type="entry name" value="ENTH/VHS domain"/>
    <property type="match status" value="1"/>
</dbReference>
<dbReference type="AlphaFoldDB" id="A0A168LP30"/>
<dbReference type="GO" id="GO:0005768">
    <property type="term" value="C:endosome"/>
    <property type="evidence" value="ECO:0007669"/>
    <property type="project" value="TreeGrafter"/>
</dbReference>
<dbReference type="STRING" id="747725.A0A168LP30"/>
<organism evidence="2 3">
    <name type="scientific">Mucor lusitanicus CBS 277.49</name>
    <dbReference type="NCBI Taxonomy" id="747725"/>
    <lineage>
        <taxon>Eukaryota</taxon>
        <taxon>Fungi</taxon>
        <taxon>Fungi incertae sedis</taxon>
        <taxon>Mucoromycota</taxon>
        <taxon>Mucoromycotina</taxon>
        <taxon>Mucoromycetes</taxon>
        <taxon>Mucorales</taxon>
        <taxon>Mucorineae</taxon>
        <taxon>Mucoraceae</taxon>
        <taxon>Mucor</taxon>
    </lineage>
</organism>
<evidence type="ECO:0000313" key="3">
    <source>
        <dbReference type="Proteomes" id="UP000077051"/>
    </source>
</evidence>
<dbReference type="GO" id="GO:0030276">
    <property type="term" value="F:clathrin binding"/>
    <property type="evidence" value="ECO:0007669"/>
    <property type="project" value="TreeGrafter"/>
</dbReference>
<dbReference type="Gene3D" id="1.25.40.90">
    <property type="match status" value="1"/>
</dbReference>
<dbReference type="GO" id="GO:0005886">
    <property type="term" value="C:plasma membrane"/>
    <property type="evidence" value="ECO:0007669"/>
    <property type="project" value="TreeGrafter"/>
</dbReference>
<feature type="domain" description="ENTH" evidence="1">
    <location>
        <begin position="6"/>
        <end position="125"/>
    </location>
</feature>
<gene>
    <name evidence="2" type="ORF">MUCCIDRAFT_143724</name>
</gene>
<name>A0A168LP30_MUCCL</name>
<dbReference type="InterPro" id="IPR013809">
    <property type="entry name" value="ENTH"/>
</dbReference>
<evidence type="ECO:0000259" key="1">
    <source>
        <dbReference type="PROSITE" id="PS50942"/>
    </source>
</evidence>
<proteinExistence type="predicted"/>
<dbReference type="Pfam" id="PF01417">
    <property type="entry name" value="ENTH"/>
    <property type="match status" value="1"/>
</dbReference>
<dbReference type="Proteomes" id="UP000077051">
    <property type="component" value="Unassembled WGS sequence"/>
</dbReference>
<dbReference type="EMBL" id="AMYB01000004">
    <property type="protein sequence ID" value="OAD03783.1"/>
    <property type="molecule type" value="Genomic_DNA"/>
</dbReference>
<dbReference type="GO" id="GO:0006897">
    <property type="term" value="P:endocytosis"/>
    <property type="evidence" value="ECO:0007669"/>
    <property type="project" value="TreeGrafter"/>
</dbReference>
<keyword evidence="3" id="KW-1185">Reference proteome</keyword>
<evidence type="ECO:0000313" key="2">
    <source>
        <dbReference type="EMBL" id="OAD03783.1"/>
    </source>
</evidence>
<dbReference type="GO" id="GO:0006895">
    <property type="term" value="P:Golgi to endosome transport"/>
    <property type="evidence" value="ECO:0007669"/>
    <property type="project" value="TreeGrafter"/>
</dbReference>
<dbReference type="VEuPathDB" id="FungiDB:MUCCIDRAFT_143724"/>
<dbReference type="InterPro" id="IPR008942">
    <property type="entry name" value="ENTH_VHS"/>
</dbReference>
<dbReference type="PANTHER" id="PTHR12276">
    <property type="entry name" value="EPSIN/ENT-RELATED"/>
    <property type="match status" value="1"/>
</dbReference>